<dbReference type="InParanoid" id="A0A3N4L763"/>
<keyword evidence="2" id="KW-0963">Cytoplasm</keyword>
<proteinExistence type="predicted"/>
<dbReference type="InterPro" id="IPR046439">
    <property type="entry name" value="ZF_RZ_dom"/>
</dbReference>
<dbReference type="PANTHER" id="PTHR10887:SF445">
    <property type="entry name" value="NFX1-TYPE ZINC FINGER-CONTAINING PROTEIN 1"/>
    <property type="match status" value="1"/>
</dbReference>
<keyword evidence="6" id="KW-0547">Nucleotide-binding</keyword>
<dbReference type="Pfam" id="PF20173">
    <property type="entry name" value="ZnF_RZ-type"/>
    <property type="match status" value="1"/>
</dbReference>
<dbReference type="EMBL" id="ML121610">
    <property type="protein sequence ID" value="RPB18740.1"/>
    <property type="molecule type" value="Genomic_DNA"/>
</dbReference>
<evidence type="ECO:0000256" key="8">
    <source>
        <dbReference type="ARBA" id="ARBA00022859"/>
    </source>
</evidence>
<keyword evidence="8" id="KW-0391">Immunity</keyword>
<name>A0A3N4L763_9PEZI</name>
<dbReference type="Proteomes" id="UP000267821">
    <property type="component" value="Unassembled WGS sequence"/>
</dbReference>
<dbReference type="GO" id="GO:0002376">
    <property type="term" value="P:immune system process"/>
    <property type="evidence" value="ECO:0007669"/>
    <property type="project" value="UniProtKB-KW"/>
</dbReference>
<keyword evidence="6" id="KW-0067">ATP-binding</keyword>
<keyword evidence="4" id="KW-0677">Repeat</keyword>
<keyword evidence="6" id="KW-0347">Helicase</keyword>
<dbReference type="Pfam" id="PF13087">
    <property type="entry name" value="AAA_12"/>
    <property type="match status" value="1"/>
</dbReference>
<dbReference type="InterPro" id="IPR041679">
    <property type="entry name" value="DNA2/NAM7-like_C"/>
</dbReference>
<dbReference type="GO" id="GO:0008270">
    <property type="term" value="F:zinc ion binding"/>
    <property type="evidence" value="ECO:0007669"/>
    <property type="project" value="UniProtKB-KW"/>
</dbReference>
<dbReference type="GO" id="GO:0031048">
    <property type="term" value="P:regulatory ncRNA-mediated heterochromatin formation"/>
    <property type="evidence" value="ECO:0007669"/>
    <property type="project" value="TreeGrafter"/>
</dbReference>
<dbReference type="GO" id="GO:0016787">
    <property type="term" value="F:hydrolase activity"/>
    <property type="evidence" value="ECO:0007669"/>
    <property type="project" value="UniProtKB-KW"/>
</dbReference>
<evidence type="ECO:0000256" key="5">
    <source>
        <dbReference type="ARBA" id="ARBA00022771"/>
    </source>
</evidence>
<dbReference type="Pfam" id="PF13086">
    <property type="entry name" value="AAA_11"/>
    <property type="match status" value="1"/>
</dbReference>
<evidence type="ECO:0000256" key="2">
    <source>
        <dbReference type="ARBA" id="ARBA00022490"/>
    </source>
</evidence>
<accession>A0A3N4L763</accession>
<keyword evidence="10" id="KW-0378">Hydrolase</keyword>
<dbReference type="InterPro" id="IPR047187">
    <property type="entry name" value="SF1_C_Upf1"/>
</dbReference>
<dbReference type="CDD" id="cd06008">
    <property type="entry name" value="NF-X1-zinc-finger"/>
    <property type="match status" value="2"/>
</dbReference>
<keyword evidence="5" id="KW-0863">Zinc-finger</keyword>
<keyword evidence="3" id="KW-0479">Metal-binding</keyword>
<organism evidence="10 11">
    <name type="scientific">Terfezia boudieri ATCC MYA-4762</name>
    <dbReference type="NCBI Taxonomy" id="1051890"/>
    <lineage>
        <taxon>Eukaryota</taxon>
        <taxon>Fungi</taxon>
        <taxon>Dikarya</taxon>
        <taxon>Ascomycota</taxon>
        <taxon>Pezizomycotina</taxon>
        <taxon>Pezizomycetes</taxon>
        <taxon>Pezizales</taxon>
        <taxon>Pezizaceae</taxon>
        <taxon>Terfezia</taxon>
    </lineage>
</organism>
<evidence type="ECO:0000256" key="3">
    <source>
        <dbReference type="ARBA" id="ARBA00022723"/>
    </source>
</evidence>
<keyword evidence="7" id="KW-0862">Zinc</keyword>
<evidence type="ECO:0000313" key="11">
    <source>
        <dbReference type="Proteomes" id="UP000267821"/>
    </source>
</evidence>
<feature type="domain" description="RZ-type" evidence="9">
    <location>
        <begin position="1784"/>
        <end position="1854"/>
    </location>
</feature>
<dbReference type="Gene3D" id="3.40.50.300">
    <property type="entry name" value="P-loop containing nucleotide triphosphate hydrolases"/>
    <property type="match status" value="3"/>
</dbReference>
<dbReference type="GO" id="GO:0004386">
    <property type="term" value="F:helicase activity"/>
    <property type="evidence" value="ECO:0007669"/>
    <property type="project" value="InterPro"/>
</dbReference>
<keyword evidence="11" id="KW-1185">Reference proteome</keyword>
<dbReference type="SUPFAM" id="SSF52540">
    <property type="entry name" value="P-loop containing nucleoside triphosphate hydrolases"/>
    <property type="match status" value="1"/>
</dbReference>
<comment type="subcellular location">
    <subcellularLocation>
        <location evidence="1">Cytoplasm</location>
    </subcellularLocation>
</comment>
<reference evidence="10 11" key="1">
    <citation type="journal article" date="2018" name="Nat. Ecol. Evol.">
        <title>Pezizomycetes genomes reveal the molecular basis of ectomycorrhizal truffle lifestyle.</title>
        <authorList>
            <person name="Murat C."/>
            <person name="Payen T."/>
            <person name="Noel B."/>
            <person name="Kuo A."/>
            <person name="Morin E."/>
            <person name="Chen J."/>
            <person name="Kohler A."/>
            <person name="Krizsan K."/>
            <person name="Balestrini R."/>
            <person name="Da Silva C."/>
            <person name="Montanini B."/>
            <person name="Hainaut M."/>
            <person name="Levati E."/>
            <person name="Barry K.W."/>
            <person name="Belfiori B."/>
            <person name="Cichocki N."/>
            <person name="Clum A."/>
            <person name="Dockter R.B."/>
            <person name="Fauchery L."/>
            <person name="Guy J."/>
            <person name="Iotti M."/>
            <person name="Le Tacon F."/>
            <person name="Lindquist E.A."/>
            <person name="Lipzen A."/>
            <person name="Malagnac F."/>
            <person name="Mello A."/>
            <person name="Molinier V."/>
            <person name="Miyauchi S."/>
            <person name="Poulain J."/>
            <person name="Riccioni C."/>
            <person name="Rubini A."/>
            <person name="Sitrit Y."/>
            <person name="Splivallo R."/>
            <person name="Traeger S."/>
            <person name="Wang M."/>
            <person name="Zifcakova L."/>
            <person name="Wipf D."/>
            <person name="Zambonelli A."/>
            <person name="Paolocci F."/>
            <person name="Nowrousian M."/>
            <person name="Ottonello S."/>
            <person name="Baldrian P."/>
            <person name="Spatafora J.W."/>
            <person name="Henrissat B."/>
            <person name="Nagy L.G."/>
            <person name="Aury J.M."/>
            <person name="Wincker P."/>
            <person name="Grigoriev I.V."/>
            <person name="Bonfante P."/>
            <person name="Martin F.M."/>
        </authorList>
    </citation>
    <scope>NUCLEOTIDE SEQUENCE [LARGE SCALE GENOMIC DNA]</scope>
    <source>
        <strain evidence="10 11">ATCC MYA-4762</strain>
    </source>
</reference>
<dbReference type="SMART" id="SM00438">
    <property type="entry name" value="ZnF_NFX"/>
    <property type="match status" value="5"/>
</dbReference>
<dbReference type="GO" id="GO:0031380">
    <property type="term" value="C:nuclear RNA-directed RNA polymerase complex"/>
    <property type="evidence" value="ECO:0007669"/>
    <property type="project" value="TreeGrafter"/>
</dbReference>
<dbReference type="CDD" id="cd18808">
    <property type="entry name" value="SF1_C_Upf1"/>
    <property type="match status" value="1"/>
</dbReference>
<evidence type="ECO:0000256" key="4">
    <source>
        <dbReference type="ARBA" id="ARBA00022737"/>
    </source>
</evidence>
<dbReference type="GO" id="GO:0005737">
    <property type="term" value="C:cytoplasm"/>
    <property type="evidence" value="ECO:0007669"/>
    <property type="project" value="UniProtKB-SubCell"/>
</dbReference>
<dbReference type="STRING" id="1051890.A0A3N4L763"/>
<protein>
    <submittedName>
        <fullName evidence="10">P-loop containing nucleoside triphosphate hydrolase protein</fullName>
    </submittedName>
</protein>
<dbReference type="FunFam" id="3.40.50.300:FF:001660">
    <property type="entry name" value="NF-X1 finger and helicase protein, putative"/>
    <property type="match status" value="1"/>
</dbReference>
<evidence type="ECO:0000256" key="6">
    <source>
        <dbReference type="ARBA" id="ARBA00022806"/>
    </source>
</evidence>
<dbReference type="PANTHER" id="PTHR10887">
    <property type="entry name" value="DNA2/NAM7 HELICASE FAMILY"/>
    <property type="match status" value="1"/>
</dbReference>
<dbReference type="PROSITE" id="PS51981">
    <property type="entry name" value="ZF_RZ"/>
    <property type="match status" value="1"/>
</dbReference>
<dbReference type="InterPro" id="IPR045055">
    <property type="entry name" value="DNA2/NAM7-like"/>
</dbReference>
<evidence type="ECO:0000256" key="1">
    <source>
        <dbReference type="ARBA" id="ARBA00004496"/>
    </source>
</evidence>
<sequence length="1860" mass="210054">MTFWNHCVPFLTVITDEELRSSLVLENAVGTIYTFIYGHSGTRGVPFFSHVADHLSKTTAISRTSAEFGTAVGATASAISMTLTFNQSAAVQKEFVDIGKTLRMCIQAGGIEHAVRFADIEISKVEQKLGVADLIPERREPTKKPTAIPGGLSYLGDVDFPGDLSLNGARHDNDKASIRDIKILPTRGEIMCVTRNEYLPKKDYHPKAHHLPPGIVRILDTQFRLLREDTSGQLRDAIRYTMDALTKSPDKPVKPNGTQVVIYKRVVLERFKAADRDGLQIDVSFDQPQRLTKSKPNALARRKFWLEYKNLQSGALLCLIDQQKKEFSFMIVSERSPEANDRFRGRDKKANENQQEVPLKPHDLADHPTRALVTLKLVDVASDLMAVVKQYHGQLKQTWGGNYVLPYLIEFPGMLLASFEPILRFLQNMILERTVPFSKLLAPEGNSVDNQPSPDPAKPTQIEVPPPLYFTKGNITLDLSVILKDSYKHVSLTHSIRRPCSMAQLQTYTTLDRGQCEALIGGLTRELALIQGPPGTGKSYVGVQLCKILLHNNGKLKLGPIVCVCYTNHALDQFLVDLLESGVERIVRLGSRSKEEKLEPYTLRNVAQKVESTWVERSEIRSLKQLLELSIEEIQDLCSQLSMVHYWRTLRDYLQQHDQAICNQLFGTAFDEEGFEVVSHRKPEQVVDDWVHSRFLQQPIAQAILDRVGRQRTMEQILECRDISLLSSAERVWLKAYWESNITRELLANLQRATAAWKKAQEDLKKMYQERDRRCLHTAQVIGVTTTGLAGQASLLRKLVAKVMVCEEAGEVLEAHTLTAILPSVEHAILIGDHQQLRPHIANYSLSMESRKGEDYALDESLFERLTREKYNLYYTSLQFPFATLDTQRRMHPSISDLIRQTLYPSLKDYPDTHNHPEVQGMARRLFWMNHDHMEANADKSDPGSVSKSNDFEIDMAAALVKHLIKQGKYGKGDIAVLTPYLGQMQRMKKKLGAMFEILVGEKDQEELDRAEGSDEDIQIEVKLPVKPEEVRTGTLLSELRLATVDNFQGEEAKVIVISLVRSNPGRRCGFLKTSNRINVLLSRAKHGMYIIGNADTSRPIEMWSNVLTLLNRQGNFGDALELRCPRHKDKQIFVQNPEDFLRFSPEGGCNEKCRLIHECGHACTFNCHSNMLHKAVVCPGECTRKLPGCEHPCPKPCGSKCAPCKIPISHIFLPCGHTSYNVACHEAQNPGKIICRRSVIKTVPGCGHKLDVGCFFNVTDPKFKCPLACEQNLPCGHKCIAKCHECRAPREDGSKHVQCRSLCEHTFNTCGHSCTKQCHVGTECGICNNPCELRCIHSKCTKKCSDACTPCALQCAWNCIHRGKCNMPCSAPCDMLPCSKRCERILQCGHRCPSVCGEQCPDVRFCQKCAKPEILANVVDKVSMETYNNIELDTNPVIFLSCGHFFCMGTVDGLMQMGDVYEYDKENNIISQKPQKSWIKNIKHSQTRCPSCRGPLTDIFRYNRVAKGVMVEVLTQRFLLTTHRAFLGLEKRLSDIEKELSNMKSLEAEVGKLYGPKPKEAAATDGSKNPILSLIDRRHRRLMELSKATTRYITLVTREEQPYVRIHALVADCIRRNRITDSNYTVDDTSVVLRNRLLGQVLFLRTAWARLYDFLEIHELTALKDKPAEKKRVGKNMLKSLEKLKAGCKQLEKDATTAHQPRQQVEAKLYHAKFVSIELKFSAAPPAPPPNPENYEAAIRDKRETEIQSLREASTICRQYIGSTRGLMLQVEEAEKMVEGLAFPRPVINNETKAAYDAMRADWYYCVNRHPFTIDRYGMPMELARCPQCDAPIGGNDHVTVTGITRVEDLEARFLGMHV</sequence>
<dbReference type="InterPro" id="IPR041677">
    <property type="entry name" value="DNA2/NAM7_AAA_11"/>
</dbReference>
<dbReference type="InterPro" id="IPR027417">
    <property type="entry name" value="P-loop_NTPase"/>
</dbReference>
<dbReference type="OrthoDB" id="2423195at2759"/>
<dbReference type="CDD" id="cd17936">
    <property type="entry name" value="EEXXEc_NFX1"/>
    <property type="match status" value="1"/>
</dbReference>
<dbReference type="InterPro" id="IPR000967">
    <property type="entry name" value="Znf_NFX1"/>
</dbReference>
<gene>
    <name evidence="10" type="ORF">L211DRAFT_831272</name>
</gene>
<evidence type="ECO:0000313" key="10">
    <source>
        <dbReference type="EMBL" id="RPB18740.1"/>
    </source>
</evidence>
<evidence type="ECO:0000256" key="7">
    <source>
        <dbReference type="ARBA" id="ARBA00022833"/>
    </source>
</evidence>
<evidence type="ECO:0000259" key="9">
    <source>
        <dbReference type="PROSITE" id="PS51981"/>
    </source>
</evidence>